<dbReference type="PROSITE" id="PS00018">
    <property type="entry name" value="EF_HAND_1"/>
    <property type="match status" value="1"/>
</dbReference>
<keyword evidence="4" id="KW-1185">Reference proteome</keyword>
<feature type="region of interest" description="Disordered" evidence="1">
    <location>
        <begin position="186"/>
        <end position="218"/>
    </location>
</feature>
<keyword evidence="2" id="KW-0732">Signal</keyword>
<evidence type="ECO:0000256" key="1">
    <source>
        <dbReference type="SAM" id="MobiDB-lite"/>
    </source>
</evidence>
<evidence type="ECO:0000256" key="2">
    <source>
        <dbReference type="SAM" id="SignalP"/>
    </source>
</evidence>
<dbReference type="InterPro" id="IPR018247">
    <property type="entry name" value="EF_Hand_1_Ca_BS"/>
</dbReference>
<dbReference type="EMBL" id="SRMQ01000014">
    <property type="protein sequence ID" value="TGJ75583.1"/>
    <property type="molecule type" value="Genomic_DNA"/>
</dbReference>
<reference evidence="3 4" key="1">
    <citation type="submission" date="2019-04" db="EMBL/GenBank/DDBJ databases">
        <authorList>
            <person name="Poehlein A."/>
            <person name="Bengelsdorf F.R."/>
            <person name="Duerre P."/>
            <person name="Daniel R."/>
        </authorList>
    </citation>
    <scope>NUCLEOTIDE SEQUENCE [LARGE SCALE GENOMIC DNA]</scope>
    <source>
        <strain evidence="3 4">BS-1</strain>
    </source>
</reference>
<evidence type="ECO:0008006" key="5">
    <source>
        <dbReference type="Google" id="ProtNLM"/>
    </source>
</evidence>
<comment type="caution">
    <text evidence="3">The sequence shown here is derived from an EMBL/GenBank/DDBJ whole genome shotgun (WGS) entry which is preliminary data.</text>
</comment>
<protein>
    <recommendedName>
        <fullName evidence="5">Dockerin domain-containing protein</fullName>
    </recommendedName>
</protein>
<dbReference type="Proteomes" id="UP000297714">
    <property type="component" value="Unassembled WGS sequence"/>
</dbReference>
<gene>
    <name evidence="3" type="ORF">CAGA_22910</name>
</gene>
<accession>A0A4Z0Y9Q9</accession>
<evidence type="ECO:0000313" key="4">
    <source>
        <dbReference type="Proteomes" id="UP000297714"/>
    </source>
</evidence>
<dbReference type="AlphaFoldDB" id="A0A4Z0Y9Q9"/>
<feature type="chain" id="PRO_5021350416" description="Dockerin domain-containing protein" evidence="2">
    <location>
        <begin position="26"/>
        <end position="352"/>
    </location>
</feature>
<name>A0A4Z0Y9Q9_9FIRM</name>
<proteinExistence type="predicted"/>
<evidence type="ECO:0000313" key="3">
    <source>
        <dbReference type="EMBL" id="TGJ75583.1"/>
    </source>
</evidence>
<organism evidence="3 4">
    <name type="scientific">Caproiciproducens galactitolivorans</name>
    <dbReference type="NCBI Taxonomy" id="642589"/>
    <lineage>
        <taxon>Bacteria</taxon>
        <taxon>Bacillati</taxon>
        <taxon>Bacillota</taxon>
        <taxon>Clostridia</taxon>
        <taxon>Eubacteriales</taxon>
        <taxon>Acutalibacteraceae</taxon>
        <taxon>Caproiciproducens</taxon>
    </lineage>
</organism>
<dbReference type="OrthoDB" id="9985521at2"/>
<feature type="signal peptide" evidence="2">
    <location>
        <begin position="1"/>
        <end position="25"/>
    </location>
</feature>
<dbReference type="RefSeq" id="WP_135660898.1">
    <property type="nucleotide sequence ID" value="NZ_SRMQ01000014.1"/>
</dbReference>
<feature type="compositionally biased region" description="Low complexity" evidence="1">
    <location>
        <begin position="197"/>
        <end position="218"/>
    </location>
</feature>
<sequence>MNKKRKSHFLLCLLIFFIMILPVTAALTCFAENYPALEDVDPSLYLPEKHLFFHRPDGGFVLLSSDGSQKTMAALLDKDGGMDLSCSRPVQNLKYVYEKASPYGDFLYIVGMELNSDSNALIYRLNMKTGERIYNKILGCTFDFTRDFHAEADGKLSLVTAPAGQTIDAGTKASVYRFQETNGMSITSEAPEPEPGPGSASSDAPASSAPSEPAAELPSSIQTYRFEKPVTIEALQSALDANKQGGKVRVLSAEDRTEIKSGPLGTGQIVQTILSGKTETAYIVVIPGDLDGSGTVTDYDYRLLCDYFTQTAAGGSAVLSGPYLEAATLSGGKLPETGDLLKIKRLIKELRN</sequence>